<reference evidence="2" key="2">
    <citation type="submission" date="2021-04" db="EMBL/GenBank/DDBJ databases">
        <authorList>
            <person name="Gilroy R."/>
        </authorList>
    </citation>
    <scope>NUCLEOTIDE SEQUENCE</scope>
    <source>
        <strain evidence="2">CHK179-28034</strain>
    </source>
</reference>
<dbReference type="PANTHER" id="PTHR40076">
    <property type="entry name" value="MEMBRANE PROTEIN-RELATED"/>
    <property type="match status" value="1"/>
</dbReference>
<keyword evidence="1" id="KW-1133">Transmembrane helix</keyword>
<evidence type="ECO:0000256" key="1">
    <source>
        <dbReference type="SAM" id="Phobius"/>
    </source>
</evidence>
<proteinExistence type="predicted"/>
<organism evidence="2 3">
    <name type="scientific">Candidatus Anaerobutyricum stercoris</name>
    <dbReference type="NCBI Taxonomy" id="2838457"/>
    <lineage>
        <taxon>Bacteria</taxon>
        <taxon>Bacillati</taxon>
        <taxon>Bacillota</taxon>
        <taxon>Clostridia</taxon>
        <taxon>Lachnospirales</taxon>
        <taxon>Lachnospiraceae</taxon>
        <taxon>Anaerobutyricum</taxon>
    </lineage>
</organism>
<reference evidence="2" key="1">
    <citation type="journal article" date="2021" name="PeerJ">
        <title>Extensive microbial diversity within the chicken gut microbiome revealed by metagenomics and culture.</title>
        <authorList>
            <person name="Gilroy R."/>
            <person name="Ravi A."/>
            <person name="Getino M."/>
            <person name="Pursley I."/>
            <person name="Horton D.L."/>
            <person name="Alikhan N.F."/>
            <person name="Baker D."/>
            <person name="Gharbi K."/>
            <person name="Hall N."/>
            <person name="Watson M."/>
            <person name="Adriaenssens E.M."/>
            <person name="Foster-Nyarko E."/>
            <person name="Jarju S."/>
            <person name="Secka A."/>
            <person name="Antonio M."/>
            <person name="Oren A."/>
            <person name="Chaudhuri R.R."/>
            <person name="La Ragione R."/>
            <person name="Hildebrand F."/>
            <person name="Pallen M.J."/>
        </authorList>
    </citation>
    <scope>NUCLEOTIDE SEQUENCE</scope>
    <source>
        <strain evidence="2">CHK179-28034</strain>
    </source>
</reference>
<accession>A0A9D2EN94</accession>
<dbReference type="AlphaFoldDB" id="A0A9D2EN94"/>
<dbReference type="Proteomes" id="UP000824049">
    <property type="component" value="Unassembled WGS sequence"/>
</dbReference>
<comment type="caution">
    <text evidence="2">The sequence shown here is derived from an EMBL/GenBank/DDBJ whole genome shotgun (WGS) entry which is preliminary data.</text>
</comment>
<evidence type="ECO:0000313" key="2">
    <source>
        <dbReference type="EMBL" id="HIZ40814.1"/>
    </source>
</evidence>
<feature type="transmembrane region" description="Helical" evidence="1">
    <location>
        <begin position="6"/>
        <end position="33"/>
    </location>
</feature>
<gene>
    <name evidence="2" type="ORF">H9968_13025</name>
</gene>
<sequence length="164" mass="18608">MVSALVIFIIAVVQYIIGSFVSLGLAIYNLNLIDRKEARVGQIFCHTSIMGKAVWLRLRMSIFTFLWSLLLVIPGIIKSYSYSMSGFIMAENPEMSAKEAMEVSMRMMNGNKWRLFCLQFSFIGWGILCLFTFGIGYLWLNPYMNAATAAFYDEISRNEAVGGY</sequence>
<dbReference type="EMBL" id="DXBR01000118">
    <property type="protein sequence ID" value="HIZ40814.1"/>
    <property type="molecule type" value="Genomic_DNA"/>
</dbReference>
<feature type="transmembrane region" description="Helical" evidence="1">
    <location>
        <begin position="54"/>
        <end position="77"/>
    </location>
</feature>
<protein>
    <submittedName>
        <fullName evidence="2">DUF975 family protein</fullName>
    </submittedName>
</protein>
<name>A0A9D2EN94_9FIRM</name>
<evidence type="ECO:0000313" key="3">
    <source>
        <dbReference type="Proteomes" id="UP000824049"/>
    </source>
</evidence>
<dbReference type="InterPro" id="IPR010380">
    <property type="entry name" value="DUF975"/>
</dbReference>
<feature type="transmembrane region" description="Helical" evidence="1">
    <location>
        <begin position="113"/>
        <end position="140"/>
    </location>
</feature>
<keyword evidence="1" id="KW-0472">Membrane</keyword>
<dbReference type="Pfam" id="PF06161">
    <property type="entry name" value="DUF975"/>
    <property type="match status" value="1"/>
</dbReference>
<dbReference type="PANTHER" id="PTHR40076:SF1">
    <property type="entry name" value="MEMBRANE PROTEIN"/>
    <property type="match status" value="1"/>
</dbReference>
<keyword evidence="1" id="KW-0812">Transmembrane</keyword>